<dbReference type="AlphaFoldDB" id="A0A4R2K5A8"/>
<dbReference type="InterPro" id="IPR049244">
    <property type="entry name" value="DUF6879"/>
</dbReference>
<comment type="caution">
    <text evidence="2">The sequence shown here is derived from an EMBL/GenBank/DDBJ whole genome shotgun (WGS) entry which is preliminary data.</text>
</comment>
<proteinExistence type="predicted"/>
<dbReference type="Pfam" id="PF21806">
    <property type="entry name" value="DUF6879"/>
    <property type="match status" value="1"/>
</dbReference>
<evidence type="ECO:0000313" key="3">
    <source>
        <dbReference type="Proteomes" id="UP000295680"/>
    </source>
</evidence>
<protein>
    <recommendedName>
        <fullName evidence="1">DUF6879 domain-containing protein</fullName>
    </recommendedName>
</protein>
<gene>
    <name evidence="2" type="ORF">EV192_101752</name>
</gene>
<feature type="domain" description="DUF6879" evidence="1">
    <location>
        <begin position="10"/>
        <end position="168"/>
    </location>
</feature>
<evidence type="ECO:0000313" key="2">
    <source>
        <dbReference type="EMBL" id="TCO64968.1"/>
    </source>
</evidence>
<dbReference type="RefSeq" id="WP_132111057.1">
    <property type="nucleotide sequence ID" value="NZ_SLWS01000001.1"/>
</dbReference>
<name>A0A4R2K5A8_9PSEU</name>
<dbReference type="Proteomes" id="UP000295680">
    <property type="component" value="Unassembled WGS sequence"/>
</dbReference>
<accession>A0A4R2K5A8</accession>
<dbReference type="EMBL" id="SLWS01000001">
    <property type="protein sequence ID" value="TCO64968.1"/>
    <property type="molecule type" value="Genomic_DNA"/>
</dbReference>
<evidence type="ECO:0000259" key="1">
    <source>
        <dbReference type="Pfam" id="PF21806"/>
    </source>
</evidence>
<sequence length="170" mass="19942">MGEVLSGGAWWQALTEFHASAWRWECQGVYNEPSEREPFRQYLLGQQPDTAFMDDWYAAVRRNVAAGKTYGRIRVLTEPLTDYLRFELSFTHLNVQAGEEVRVMHQSRARELGLPEQDFWLWDDERVAAMHFDENGFDYAEVVTDPAQVREFREIRARAWEDAVPFSDMT</sequence>
<reference evidence="2 3" key="1">
    <citation type="submission" date="2019-03" db="EMBL/GenBank/DDBJ databases">
        <title>Genomic Encyclopedia of Type Strains, Phase IV (KMG-IV): sequencing the most valuable type-strain genomes for metagenomic binning, comparative biology and taxonomic classification.</title>
        <authorList>
            <person name="Goeker M."/>
        </authorList>
    </citation>
    <scope>NUCLEOTIDE SEQUENCE [LARGE SCALE GENOMIC DNA]</scope>
    <source>
        <strain evidence="2 3">DSM 45934</strain>
    </source>
</reference>
<keyword evidence="3" id="KW-1185">Reference proteome</keyword>
<organism evidence="2 3">
    <name type="scientific">Actinocrispum wychmicini</name>
    <dbReference type="NCBI Taxonomy" id="1213861"/>
    <lineage>
        <taxon>Bacteria</taxon>
        <taxon>Bacillati</taxon>
        <taxon>Actinomycetota</taxon>
        <taxon>Actinomycetes</taxon>
        <taxon>Pseudonocardiales</taxon>
        <taxon>Pseudonocardiaceae</taxon>
        <taxon>Actinocrispum</taxon>
    </lineage>
</organism>
<dbReference type="OrthoDB" id="3821358at2"/>